<evidence type="ECO:0000256" key="1">
    <source>
        <dbReference type="ARBA" id="ARBA00000085"/>
    </source>
</evidence>
<feature type="domain" description="HAMP" evidence="12">
    <location>
        <begin position="335"/>
        <end position="404"/>
    </location>
</feature>
<keyword evidence="4" id="KW-0597">Phosphoprotein</keyword>
<evidence type="ECO:0000259" key="12">
    <source>
        <dbReference type="PROSITE" id="PS50885"/>
    </source>
</evidence>
<dbReference type="PROSITE" id="PS50109">
    <property type="entry name" value="HIS_KIN"/>
    <property type="match status" value="1"/>
</dbReference>
<dbReference type="Gene3D" id="6.10.340.10">
    <property type="match status" value="1"/>
</dbReference>
<evidence type="ECO:0000259" key="13">
    <source>
        <dbReference type="PROSITE" id="PS50906"/>
    </source>
</evidence>
<evidence type="ECO:0000313" key="15">
    <source>
        <dbReference type="Proteomes" id="UP001596203"/>
    </source>
</evidence>
<evidence type="ECO:0000256" key="3">
    <source>
        <dbReference type="ARBA" id="ARBA00012438"/>
    </source>
</evidence>
<dbReference type="InterPro" id="IPR036890">
    <property type="entry name" value="HATPase_C_sf"/>
</dbReference>
<dbReference type="Pfam" id="PF08376">
    <property type="entry name" value="NIT"/>
    <property type="match status" value="1"/>
</dbReference>
<dbReference type="Pfam" id="PF00672">
    <property type="entry name" value="HAMP"/>
    <property type="match status" value="1"/>
</dbReference>
<name>A0ABW1KAS7_9ACTN</name>
<evidence type="ECO:0000256" key="9">
    <source>
        <dbReference type="ARBA" id="ARBA00023012"/>
    </source>
</evidence>
<dbReference type="RefSeq" id="WP_377423057.1">
    <property type="nucleotide sequence ID" value="NZ_JBHSPR010000012.1"/>
</dbReference>
<evidence type="ECO:0000256" key="7">
    <source>
        <dbReference type="ARBA" id="ARBA00022777"/>
    </source>
</evidence>
<dbReference type="EC" id="2.7.13.3" evidence="3"/>
<evidence type="ECO:0000256" key="5">
    <source>
        <dbReference type="ARBA" id="ARBA00022679"/>
    </source>
</evidence>
<dbReference type="SMART" id="SM00387">
    <property type="entry name" value="HATPase_c"/>
    <property type="match status" value="1"/>
</dbReference>
<comment type="subcellular location">
    <subcellularLocation>
        <location evidence="2">Membrane</location>
    </subcellularLocation>
</comment>
<feature type="region of interest" description="Disordered" evidence="10">
    <location>
        <begin position="638"/>
        <end position="688"/>
    </location>
</feature>
<keyword evidence="8" id="KW-1133">Transmembrane helix</keyword>
<evidence type="ECO:0000313" key="14">
    <source>
        <dbReference type="EMBL" id="MFC6018069.1"/>
    </source>
</evidence>
<proteinExistence type="predicted"/>
<evidence type="ECO:0000259" key="11">
    <source>
        <dbReference type="PROSITE" id="PS50109"/>
    </source>
</evidence>
<dbReference type="PROSITE" id="PS50885">
    <property type="entry name" value="HAMP"/>
    <property type="match status" value="1"/>
</dbReference>
<evidence type="ECO:0000256" key="10">
    <source>
        <dbReference type="SAM" id="MobiDB-lite"/>
    </source>
</evidence>
<evidence type="ECO:0000256" key="2">
    <source>
        <dbReference type="ARBA" id="ARBA00004370"/>
    </source>
</evidence>
<dbReference type="InterPro" id="IPR050428">
    <property type="entry name" value="TCS_sensor_his_kinase"/>
</dbReference>
<feature type="compositionally biased region" description="Polar residues" evidence="10">
    <location>
        <begin position="708"/>
        <end position="727"/>
    </location>
</feature>
<feature type="domain" description="Histidine kinase" evidence="11">
    <location>
        <begin position="521"/>
        <end position="626"/>
    </location>
</feature>
<dbReference type="Pfam" id="PF02518">
    <property type="entry name" value="HATPase_c"/>
    <property type="match status" value="1"/>
</dbReference>
<sequence length="811" mass="87492">MPSRSATRRGINLRLKIISLLVALGALWAFAAWVTGREGLNLLFVQSVDSQIITPSEPLLLQLQQERRQTLVYLGRPSNEAREQMAAERQKTDTFAATFRKSSGSWQAAVATSGEGEQRLSKVFADLDALTETRERVDAEAITRADAAAPFTSAVESLNRMYDVVGSLDDKEIAQDTAALIQLYRVRELMSQEDALLAGVAAAGKITGPEHAEFVRLVGAQQFLARDTASQLRAQDREKMDSVFASGAFDDWRAAEQRVIEGTRSGRPPVSSQAWASVAGPALTELQEMVLSSGRAVVDRAIPVAGWVMFRFVLLVVLGAAAVIASIVVSITTARSLVAQLGRLRNAAHDLADERLPGVVARLGHGEKVDITAEAPPLDFGDDEIGQVGHAFNQVQETAIRTAVEQAELRRNVRDVFLSLARRTQALVHRQVGMLTELQQGELPPKQLEGLYTVDHLATRMRRNAENLIVLSGSTPGRAWRRNQPMVDVIRAASQEVEDYTRVTVQPPGNVALAGRAVGDVVHLLAELIENALSYSPPHTNAEIKGQMVANGYVIEIEDRGLGMTEEELRAANEQIATDQEFNLANASQLGLFVVSKLAHRHGVRVRLKESMYGGTTAVVLLPQNLVAEIAGEDETASGGLSARAPSSNGPTAAIPSQAGAARPVALAKPTQTAADAPETLPLTPQEEPRYQAWRDLRIEPEPDLPVNTDQTPAGPTAQTQPAQTPSGLPVRVRQASLAAPLRGQSRTSAADTADGDGRAPRPPEQIRRMMHSYQSGTRRGRTDATLLPDEDNDVPSPTVVESPPGNHPPA</sequence>
<dbReference type="PANTHER" id="PTHR45436">
    <property type="entry name" value="SENSOR HISTIDINE KINASE YKOH"/>
    <property type="match status" value="1"/>
</dbReference>
<keyword evidence="7" id="KW-0418">Kinase</keyword>
<dbReference type="Proteomes" id="UP001596203">
    <property type="component" value="Unassembled WGS sequence"/>
</dbReference>
<dbReference type="InterPro" id="IPR013587">
    <property type="entry name" value="Nitrate/nitrite_sensing"/>
</dbReference>
<dbReference type="PANTHER" id="PTHR45436:SF5">
    <property type="entry name" value="SENSOR HISTIDINE KINASE TRCS"/>
    <property type="match status" value="1"/>
</dbReference>
<dbReference type="Gene3D" id="3.30.565.10">
    <property type="entry name" value="Histidine kinase-like ATPase, C-terminal domain"/>
    <property type="match status" value="1"/>
</dbReference>
<protein>
    <recommendedName>
        <fullName evidence="3">histidine kinase</fullName>
        <ecNumber evidence="3">2.7.13.3</ecNumber>
    </recommendedName>
</protein>
<keyword evidence="15" id="KW-1185">Reference proteome</keyword>
<comment type="catalytic activity">
    <reaction evidence="1">
        <text>ATP + protein L-histidine = ADP + protein N-phospho-L-histidine.</text>
        <dbReference type="EC" id="2.7.13.3"/>
    </reaction>
</comment>
<feature type="compositionally biased region" description="Basic and acidic residues" evidence="10">
    <location>
        <begin position="756"/>
        <end position="768"/>
    </location>
</feature>
<keyword evidence="6" id="KW-0812">Transmembrane</keyword>
<evidence type="ECO:0000256" key="6">
    <source>
        <dbReference type="ARBA" id="ARBA00022692"/>
    </source>
</evidence>
<organism evidence="14 15">
    <name type="scientific">Plantactinospora solaniradicis</name>
    <dbReference type="NCBI Taxonomy" id="1723736"/>
    <lineage>
        <taxon>Bacteria</taxon>
        <taxon>Bacillati</taxon>
        <taxon>Actinomycetota</taxon>
        <taxon>Actinomycetes</taxon>
        <taxon>Micromonosporales</taxon>
        <taxon>Micromonosporaceae</taxon>
        <taxon>Plantactinospora</taxon>
    </lineage>
</organism>
<keyword evidence="9" id="KW-0902">Two-component regulatory system</keyword>
<dbReference type="SUPFAM" id="SSF55874">
    <property type="entry name" value="ATPase domain of HSP90 chaperone/DNA topoisomerase II/histidine kinase"/>
    <property type="match status" value="1"/>
</dbReference>
<dbReference type="EMBL" id="JBHSPR010000012">
    <property type="protein sequence ID" value="MFC6018069.1"/>
    <property type="molecule type" value="Genomic_DNA"/>
</dbReference>
<comment type="caution">
    <text evidence="14">The sequence shown here is derived from an EMBL/GenBank/DDBJ whole genome shotgun (WGS) entry which is preliminary data.</text>
</comment>
<dbReference type="InterPro" id="IPR010910">
    <property type="entry name" value="Nitrate/nitrite_sensing_bac"/>
</dbReference>
<keyword evidence="8" id="KW-0472">Membrane</keyword>
<evidence type="ECO:0000256" key="4">
    <source>
        <dbReference type="ARBA" id="ARBA00022553"/>
    </source>
</evidence>
<dbReference type="InterPro" id="IPR003594">
    <property type="entry name" value="HATPase_dom"/>
</dbReference>
<dbReference type="InterPro" id="IPR003660">
    <property type="entry name" value="HAMP_dom"/>
</dbReference>
<evidence type="ECO:0000256" key="8">
    <source>
        <dbReference type="ARBA" id="ARBA00022989"/>
    </source>
</evidence>
<reference evidence="15" key="1">
    <citation type="journal article" date="2019" name="Int. J. Syst. Evol. Microbiol.">
        <title>The Global Catalogue of Microorganisms (GCM) 10K type strain sequencing project: providing services to taxonomists for standard genome sequencing and annotation.</title>
        <authorList>
            <consortium name="The Broad Institute Genomics Platform"/>
            <consortium name="The Broad Institute Genome Sequencing Center for Infectious Disease"/>
            <person name="Wu L."/>
            <person name="Ma J."/>
        </authorList>
    </citation>
    <scope>NUCLEOTIDE SEQUENCE [LARGE SCALE GENOMIC DNA]</scope>
    <source>
        <strain evidence="15">ZS-35-S2</strain>
    </source>
</reference>
<gene>
    <name evidence="14" type="ORF">ACFP2T_17900</name>
</gene>
<keyword evidence="5" id="KW-0808">Transferase</keyword>
<dbReference type="PROSITE" id="PS50906">
    <property type="entry name" value="NIT"/>
    <property type="match status" value="1"/>
</dbReference>
<feature type="domain" description="NIT" evidence="13">
    <location>
        <begin position="54"/>
        <end position="304"/>
    </location>
</feature>
<dbReference type="SMART" id="SM00304">
    <property type="entry name" value="HAMP"/>
    <property type="match status" value="1"/>
</dbReference>
<dbReference type="InterPro" id="IPR005467">
    <property type="entry name" value="His_kinase_dom"/>
</dbReference>
<feature type="region of interest" description="Disordered" evidence="10">
    <location>
        <begin position="702"/>
        <end position="811"/>
    </location>
</feature>
<accession>A0ABW1KAS7</accession>